<comment type="caution">
    <text evidence="3">The sequence shown here is derived from an EMBL/GenBank/DDBJ whole genome shotgun (WGS) entry which is preliminary data.</text>
</comment>
<evidence type="ECO:0000313" key="3">
    <source>
        <dbReference type="EMBL" id="MFC4075467.1"/>
    </source>
</evidence>
<gene>
    <name evidence="3" type="ORF">ACFOUO_01430</name>
</gene>
<organism evidence="3 4">
    <name type="scientific">Salinithrix halophila</name>
    <dbReference type="NCBI Taxonomy" id="1485204"/>
    <lineage>
        <taxon>Bacteria</taxon>
        <taxon>Bacillati</taxon>
        <taxon>Bacillota</taxon>
        <taxon>Bacilli</taxon>
        <taxon>Bacillales</taxon>
        <taxon>Thermoactinomycetaceae</taxon>
        <taxon>Salinithrix</taxon>
    </lineage>
</organism>
<keyword evidence="4" id="KW-1185">Reference proteome</keyword>
<dbReference type="SMART" id="SM00966">
    <property type="entry name" value="SpoVT_AbrB"/>
    <property type="match status" value="1"/>
</dbReference>
<proteinExistence type="predicted"/>
<evidence type="ECO:0000259" key="2">
    <source>
        <dbReference type="PROSITE" id="PS51740"/>
    </source>
</evidence>
<name>A0ABV8J995_9BACL</name>
<dbReference type="GO" id="GO:0003677">
    <property type="term" value="F:DNA binding"/>
    <property type="evidence" value="ECO:0007669"/>
    <property type="project" value="UniProtKB-KW"/>
</dbReference>
<dbReference type="InterPro" id="IPR007159">
    <property type="entry name" value="SpoVT-AbrB_dom"/>
</dbReference>
<dbReference type="Proteomes" id="UP001595843">
    <property type="component" value="Unassembled WGS sequence"/>
</dbReference>
<dbReference type="RefSeq" id="WP_380701409.1">
    <property type="nucleotide sequence ID" value="NZ_JBHSAP010000004.1"/>
</dbReference>
<dbReference type="InterPro" id="IPR037914">
    <property type="entry name" value="SpoVT-AbrB_sf"/>
</dbReference>
<keyword evidence="1 3" id="KW-0238">DNA-binding</keyword>
<dbReference type="EMBL" id="JBHSAP010000004">
    <property type="protein sequence ID" value="MFC4075467.1"/>
    <property type="molecule type" value="Genomic_DNA"/>
</dbReference>
<dbReference type="Pfam" id="PF04014">
    <property type="entry name" value="MazE_antitoxin"/>
    <property type="match status" value="1"/>
</dbReference>
<protein>
    <submittedName>
        <fullName evidence="3">AbrB/MazE/SpoVT family DNA-binding domain-containing protein</fullName>
    </submittedName>
</protein>
<reference evidence="4" key="1">
    <citation type="journal article" date="2019" name="Int. J. Syst. Evol. Microbiol.">
        <title>The Global Catalogue of Microorganisms (GCM) 10K type strain sequencing project: providing services to taxonomists for standard genome sequencing and annotation.</title>
        <authorList>
            <consortium name="The Broad Institute Genomics Platform"/>
            <consortium name="The Broad Institute Genome Sequencing Center for Infectious Disease"/>
            <person name="Wu L."/>
            <person name="Ma J."/>
        </authorList>
    </citation>
    <scope>NUCLEOTIDE SEQUENCE [LARGE SCALE GENOMIC DNA]</scope>
    <source>
        <strain evidence="4">IBRC-M 10813</strain>
    </source>
</reference>
<dbReference type="Gene3D" id="2.10.260.10">
    <property type="match status" value="1"/>
</dbReference>
<evidence type="ECO:0000313" key="4">
    <source>
        <dbReference type="Proteomes" id="UP001595843"/>
    </source>
</evidence>
<feature type="domain" description="SpoVT-AbrB" evidence="2">
    <location>
        <begin position="8"/>
        <end position="55"/>
    </location>
</feature>
<evidence type="ECO:0000256" key="1">
    <source>
        <dbReference type="PROSITE-ProRule" id="PRU01076"/>
    </source>
</evidence>
<dbReference type="SUPFAM" id="SSF89447">
    <property type="entry name" value="AbrB/MazE/MraZ-like"/>
    <property type="match status" value="1"/>
</dbReference>
<accession>A0ABV8J995</accession>
<dbReference type="PROSITE" id="PS51740">
    <property type="entry name" value="SPOVT_ABRB"/>
    <property type="match status" value="1"/>
</dbReference>
<sequence length="85" mass="10023">MDKRRTFRKVGRMGNSPGISLPSEYLEKINLQRGDECEVVIDEQRKEIRIRPVQPIPEGLSPEFMKALDETHEQFEEALRNLRDR</sequence>